<dbReference type="EMBL" id="JAUDCK010000018">
    <property type="protein sequence ID" value="MDM8195931.1"/>
    <property type="molecule type" value="Genomic_DNA"/>
</dbReference>
<feature type="region of interest" description="Disordered" evidence="9">
    <location>
        <begin position="912"/>
        <end position="932"/>
    </location>
</feature>
<dbReference type="Gene3D" id="3.40.710.10">
    <property type="entry name" value="DD-peptidase/beta-lactamase superfamily"/>
    <property type="match status" value="1"/>
</dbReference>
<feature type="compositionally biased region" description="Pro residues" evidence="9">
    <location>
        <begin position="922"/>
        <end position="932"/>
    </location>
</feature>
<keyword evidence="10" id="KW-1133">Transmembrane helix</keyword>
<evidence type="ECO:0000256" key="8">
    <source>
        <dbReference type="ARBA" id="ARBA00049902"/>
    </source>
</evidence>
<dbReference type="Proteomes" id="UP001529275">
    <property type="component" value="Unassembled WGS sequence"/>
</dbReference>
<dbReference type="InterPro" id="IPR050396">
    <property type="entry name" value="Glycosyltr_51/Transpeptidase"/>
</dbReference>
<evidence type="ECO:0000256" key="7">
    <source>
        <dbReference type="ARBA" id="ARBA00034000"/>
    </source>
</evidence>
<keyword evidence="3" id="KW-0328">Glycosyltransferase</keyword>
<accession>A0ABT7UIF7</accession>
<dbReference type="RefSeq" id="WP_289527687.1">
    <property type="nucleotide sequence ID" value="NZ_JAUDCK010000018.1"/>
</dbReference>
<dbReference type="Pfam" id="PF00905">
    <property type="entry name" value="Transpeptidase"/>
    <property type="match status" value="1"/>
</dbReference>
<keyword evidence="10" id="KW-0472">Membrane</keyword>
<keyword evidence="1" id="KW-0121">Carboxypeptidase</keyword>
<keyword evidence="6" id="KW-0511">Multifunctional enzyme</keyword>
<evidence type="ECO:0000313" key="13">
    <source>
        <dbReference type="EMBL" id="MDM8195931.1"/>
    </source>
</evidence>
<keyword evidence="14" id="KW-1185">Reference proteome</keyword>
<evidence type="ECO:0000256" key="9">
    <source>
        <dbReference type="SAM" id="MobiDB-lite"/>
    </source>
</evidence>
<feature type="transmembrane region" description="Helical" evidence="10">
    <location>
        <begin position="21"/>
        <end position="45"/>
    </location>
</feature>
<evidence type="ECO:0000256" key="2">
    <source>
        <dbReference type="ARBA" id="ARBA00022670"/>
    </source>
</evidence>
<evidence type="ECO:0000259" key="12">
    <source>
        <dbReference type="Pfam" id="PF00912"/>
    </source>
</evidence>
<dbReference type="PANTHER" id="PTHR32282">
    <property type="entry name" value="BINDING PROTEIN TRANSPEPTIDASE, PUTATIVE-RELATED"/>
    <property type="match status" value="1"/>
</dbReference>
<comment type="catalytic activity">
    <reaction evidence="8">
        <text>[GlcNAc-(1-&gt;4)-Mur2Ac(oyl-L-Ala-gamma-D-Glu-L-Lys-D-Ala-D-Ala)](n)-di-trans,octa-cis-undecaprenyl diphosphate + beta-D-GlcNAc-(1-&gt;4)-Mur2Ac(oyl-L-Ala-gamma-D-Glu-L-Lys-D-Ala-D-Ala)-di-trans,octa-cis-undecaprenyl diphosphate = [GlcNAc-(1-&gt;4)-Mur2Ac(oyl-L-Ala-gamma-D-Glu-L-Lys-D-Ala-D-Ala)](n+1)-di-trans,octa-cis-undecaprenyl diphosphate + di-trans,octa-cis-undecaprenyl diphosphate + H(+)</text>
        <dbReference type="Rhea" id="RHEA:23708"/>
        <dbReference type="Rhea" id="RHEA-COMP:9602"/>
        <dbReference type="Rhea" id="RHEA-COMP:9603"/>
        <dbReference type="ChEBI" id="CHEBI:15378"/>
        <dbReference type="ChEBI" id="CHEBI:58405"/>
        <dbReference type="ChEBI" id="CHEBI:60033"/>
        <dbReference type="ChEBI" id="CHEBI:78435"/>
        <dbReference type="EC" id="2.4.99.28"/>
    </reaction>
</comment>
<reference evidence="14" key="1">
    <citation type="submission" date="2023-06" db="EMBL/GenBank/DDBJ databases">
        <title>Identification and characterization of horizontal gene transfer across gut microbiota members of farm animals based on homology search.</title>
        <authorList>
            <person name="Zeman M."/>
            <person name="Kubasova T."/>
            <person name="Jahodarova E."/>
            <person name="Nykrynova M."/>
            <person name="Rychlik I."/>
        </authorList>
    </citation>
    <scope>NUCLEOTIDE SEQUENCE [LARGE SCALE GENOMIC DNA]</scope>
    <source>
        <strain evidence="14">ET341</strain>
    </source>
</reference>
<evidence type="ECO:0000256" key="1">
    <source>
        <dbReference type="ARBA" id="ARBA00022645"/>
    </source>
</evidence>
<dbReference type="InterPro" id="IPR023346">
    <property type="entry name" value="Lysozyme-like_dom_sf"/>
</dbReference>
<dbReference type="InterPro" id="IPR001460">
    <property type="entry name" value="PCN-bd_Tpept"/>
</dbReference>
<comment type="caution">
    <text evidence="13">The sequence shown here is derived from an EMBL/GenBank/DDBJ whole genome shotgun (WGS) entry which is preliminary data.</text>
</comment>
<evidence type="ECO:0000256" key="5">
    <source>
        <dbReference type="ARBA" id="ARBA00022801"/>
    </source>
</evidence>
<evidence type="ECO:0000256" key="4">
    <source>
        <dbReference type="ARBA" id="ARBA00022679"/>
    </source>
</evidence>
<dbReference type="Pfam" id="PF00912">
    <property type="entry name" value="Transgly"/>
    <property type="match status" value="1"/>
</dbReference>
<feature type="domain" description="Glycosyl transferase family 51" evidence="12">
    <location>
        <begin position="81"/>
        <end position="247"/>
    </location>
</feature>
<protein>
    <submittedName>
        <fullName evidence="13">Transglycosylase domain-containing protein</fullName>
    </submittedName>
</protein>
<dbReference type="SUPFAM" id="SSF53955">
    <property type="entry name" value="Lysozyme-like"/>
    <property type="match status" value="1"/>
</dbReference>
<organism evidence="13 14">
    <name type="scientific">Massilimicrobiota timonensis</name>
    <dbReference type="NCBI Taxonomy" id="1776392"/>
    <lineage>
        <taxon>Bacteria</taxon>
        <taxon>Bacillati</taxon>
        <taxon>Bacillota</taxon>
        <taxon>Erysipelotrichia</taxon>
        <taxon>Erysipelotrichales</taxon>
        <taxon>Erysipelotrichaceae</taxon>
        <taxon>Massilimicrobiota</taxon>
    </lineage>
</organism>
<comment type="catalytic activity">
    <reaction evidence="7">
        <text>Preferential cleavage: (Ac)2-L-Lys-D-Ala-|-D-Ala. Also transpeptidation of peptidyl-alanyl moieties that are N-acyl substituents of D-alanine.</text>
        <dbReference type="EC" id="3.4.16.4"/>
    </reaction>
</comment>
<evidence type="ECO:0000256" key="10">
    <source>
        <dbReference type="SAM" id="Phobius"/>
    </source>
</evidence>
<keyword evidence="5" id="KW-0378">Hydrolase</keyword>
<evidence type="ECO:0000256" key="6">
    <source>
        <dbReference type="ARBA" id="ARBA00023268"/>
    </source>
</evidence>
<keyword evidence="2" id="KW-0645">Protease</keyword>
<dbReference type="Gene3D" id="1.10.3810.10">
    <property type="entry name" value="Biosynthetic peptidoglycan transglycosylase-like"/>
    <property type="match status" value="1"/>
</dbReference>
<gene>
    <name evidence="13" type="ORF">QUV98_06355</name>
</gene>
<dbReference type="InterPro" id="IPR012338">
    <property type="entry name" value="Beta-lactam/transpept-like"/>
</dbReference>
<dbReference type="PANTHER" id="PTHR32282:SF29">
    <property type="entry name" value="PENICILLIN-BINDING PROTEIN 1A"/>
    <property type="match status" value="1"/>
</dbReference>
<name>A0ABT7UIF7_9FIRM</name>
<dbReference type="InterPro" id="IPR036950">
    <property type="entry name" value="PBP_transglycosylase"/>
</dbReference>
<keyword evidence="4" id="KW-0808">Transferase</keyword>
<reference evidence="13 14" key="2">
    <citation type="submission" date="2023-06" db="EMBL/GenBank/DDBJ databases">
        <authorList>
            <person name="Zeman M."/>
            <person name="Kubasova T."/>
            <person name="Jahodarova E."/>
            <person name="Nykrynova M."/>
            <person name="Rychlik I."/>
        </authorList>
    </citation>
    <scope>NUCLEOTIDE SEQUENCE [LARGE SCALE GENOMIC DNA]</scope>
    <source>
        <strain evidence="13 14">ET341</strain>
    </source>
</reference>
<evidence type="ECO:0000313" key="14">
    <source>
        <dbReference type="Proteomes" id="UP001529275"/>
    </source>
</evidence>
<sequence>MKKINRKKSTKTENKKQKRRIIKVVCLIVAVMITSAGMYLGFGIFKQVEGFSKEKLTSDESSVLCTTDGEEWFSVARGGVQKNVSYNDIPQVMIDAVVAAEDSRFFEHNGFDVPRIVKALVGNIAAGGITAGGSTITQQLIKKSYYPDEEQTIERKIGEIILSIEATSQISKEEVLELYLNKIYFGYGPQTVGIYAASRYYFDKSVQNLTLPEAALLAGTLNSPNRYDPFRNLDLAQQRRDTILDLMLQHGYISEEECEATKAIPVENTLKSNPISTSGQYQAYADKVIREVQETIGYDPYETPMRIYTYIDTDVQKQLDDIASGETYDFQDSRIQVGAVIQESTTGRIVGVLSGRDYTPLGTTYAYASQTGASYGQKNQPGSSLKPLISYAAAFEFLDYSTAHYVHDVPYEYANGFVPSNWNGRKYNGDISISSALSNSWNAAALQTFSEVITGKDCNGNDVGDGIGIDGATQYLESLGFDMKGESVDIGYAIGAWRQGVTPESEAGAYAVIANGGTYIEPHTVQKIELLTTGEVIEIDQKYQEEKTQALSEESAYMIRDIMTDYVKSGTGMYSMLNLGYQIGAKSGTSNHADDTSVNEKIRGQNKDAWLSAFSPDYTWSVWTGYNAKDQKKGYYTKSNRDSNNIATMIAKFLHEDGMKNSYPSQPSGLVEASCVSGIYPYVTPGEGVPDNRVVSGLFKKNNTPSGSANGSSLNNLSSFTAELADDKLNVTFTEYDPKSMTEDATPTKTYTAGGNSYTLPYLGNINQLYGKVVYKVDIADASGNVVHSETLNSATGTINYTLSPGTYTVTGYYAFESGNGTSNKISQTITVEDTTSASYTRTALTESSVTYQVTVPAGTSITASLNGTNQTLQQSGTITFSQLSAGTTYSVTFTHTQADGQTVTLGTDSFMTTSQTQQPDPTQPTTPTPTQ</sequence>
<dbReference type="InterPro" id="IPR001264">
    <property type="entry name" value="Glyco_trans_51"/>
</dbReference>
<dbReference type="SUPFAM" id="SSF56601">
    <property type="entry name" value="beta-lactamase/transpeptidase-like"/>
    <property type="match status" value="1"/>
</dbReference>
<feature type="domain" description="Penicillin-binding protein transpeptidase" evidence="11">
    <location>
        <begin position="338"/>
        <end position="647"/>
    </location>
</feature>
<keyword evidence="10" id="KW-0812">Transmembrane</keyword>
<proteinExistence type="predicted"/>
<evidence type="ECO:0000256" key="3">
    <source>
        <dbReference type="ARBA" id="ARBA00022676"/>
    </source>
</evidence>
<evidence type="ECO:0000259" key="11">
    <source>
        <dbReference type="Pfam" id="PF00905"/>
    </source>
</evidence>